<name>A0A653I1F7_9BACL</name>
<feature type="domain" description="Glycosyltransferase 2-like" evidence="1">
    <location>
        <begin position="6"/>
        <end position="165"/>
    </location>
</feature>
<dbReference type="PANTHER" id="PTHR48090">
    <property type="entry name" value="UNDECAPRENYL-PHOSPHATE 4-DEOXY-4-FORMAMIDO-L-ARABINOSE TRANSFERASE-RELATED"/>
    <property type="match status" value="1"/>
</dbReference>
<organism evidence="2 3">
    <name type="scientific">Exiguobacterium oxidotolerans</name>
    <dbReference type="NCBI Taxonomy" id="223958"/>
    <lineage>
        <taxon>Bacteria</taxon>
        <taxon>Bacillati</taxon>
        <taxon>Bacillota</taxon>
        <taxon>Bacilli</taxon>
        <taxon>Bacillales</taxon>
        <taxon>Bacillales Family XII. Incertae Sedis</taxon>
        <taxon>Exiguobacterium</taxon>
    </lineage>
</organism>
<keyword evidence="3" id="KW-1185">Reference proteome</keyword>
<sequence length="243" mass="27847">MKKIVVFLPAHNEEVSLPLVLKRIPAEIDGLPVETIVIDDGSTDATSEIAQQHGAHVYRFPKNRGLGAAVREGLLRSYEHDATVAVMIDADNEYPADQIPDVVRPILANDADYVFGSRFLGTIDGMRLYRYIGNHVFTWLQCVLLKRKIHDGQSGMRAFSRAACKHAEIIHDYNYAQVLTLNLVRKGFRLKEVPIRYRVRESGKSFIRLNYIQRVVPAIYKEWRRPIVALPIEERFERKEHLG</sequence>
<dbReference type="AlphaFoldDB" id="A0A653I1F7"/>
<dbReference type="InterPro" id="IPR050256">
    <property type="entry name" value="Glycosyltransferase_2"/>
</dbReference>
<dbReference type="Pfam" id="PF00535">
    <property type="entry name" value="Glycos_transf_2"/>
    <property type="match status" value="1"/>
</dbReference>
<dbReference type="InterPro" id="IPR001173">
    <property type="entry name" value="Glyco_trans_2-like"/>
</dbReference>
<dbReference type="CDD" id="cd04179">
    <property type="entry name" value="DPM_DPG-synthase_like"/>
    <property type="match status" value="1"/>
</dbReference>
<dbReference type="RefSeq" id="WP_159172330.1">
    <property type="nucleotide sequence ID" value="NZ_LR732308.1"/>
</dbReference>
<protein>
    <submittedName>
        <fullName evidence="2">Glycosyl transferase family 2</fullName>
    </submittedName>
</protein>
<dbReference type="Gene3D" id="3.90.550.10">
    <property type="entry name" value="Spore Coat Polysaccharide Biosynthesis Protein SpsA, Chain A"/>
    <property type="match status" value="1"/>
</dbReference>
<dbReference type="InterPro" id="IPR029044">
    <property type="entry name" value="Nucleotide-diphossugar_trans"/>
</dbReference>
<evidence type="ECO:0000259" key="1">
    <source>
        <dbReference type="Pfam" id="PF00535"/>
    </source>
</evidence>
<dbReference type="SUPFAM" id="SSF53448">
    <property type="entry name" value="Nucleotide-diphospho-sugar transferases"/>
    <property type="match status" value="1"/>
</dbReference>
<proteinExistence type="predicted"/>
<dbReference type="EMBL" id="CABWKQ010000001">
    <property type="protein sequence ID" value="VWX32739.1"/>
    <property type="molecule type" value="Genomic_DNA"/>
</dbReference>
<evidence type="ECO:0000313" key="3">
    <source>
        <dbReference type="Proteomes" id="UP000439752"/>
    </source>
</evidence>
<reference evidence="2 3" key="1">
    <citation type="submission" date="2019-10" db="EMBL/GenBank/DDBJ databases">
        <authorList>
            <person name="Karimi E."/>
        </authorList>
    </citation>
    <scope>NUCLEOTIDE SEQUENCE [LARGE SCALE GENOMIC DNA]</scope>
    <source>
        <strain evidence="2">Exiguobacterium sp. 9Y</strain>
    </source>
</reference>
<dbReference type="PANTHER" id="PTHR48090:SF7">
    <property type="entry name" value="RFBJ PROTEIN"/>
    <property type="match status" value="1"/>
</dbReference>
<accession>A0A653I1F7</accession>
<evidence type="ECO:0000313" key="2">
    <source>
        <dbReference type="EMBL" id="VWX32739.1"/>
    </source>
</evidence>
<dbReference type="GO" id="GO:0016740">
    <property type="term" value="F:transferase activity"/>
    <property type="evidence" value="ECO:0007669"/>
    <property type="project" value="UniProtKB-KW"/>
</dbReference>
<keyword evidence="2" id="KW-0808">Transferase</keyword>
<gene>
    <name evidence="2" type="ORF">EXIGUO9Y_10033</name>
</gene>
<dbReference type="Proteomes" id="UP000439752">
    <property type="component" value="Unassembled WGS sequence"/>
</dbReference>